<keyword evidence="4" id="KW-1185">Reference proteome</keyword>
<gene>
    <name evidence="3" type="ORF">INQ41_05350</name>
</gene>
<feature type="transmembrane region" description="Helical" evidence="1">
    <location>
        <begin position="20"/>
        <end position="39"/>
    </location>
</feature>
<dbReference type="Pfam" id="PF09990">
    <property type="entry name" value="DUF2231"/>
    <property type="match status" value="1"/>
</dbReference>
<dbReference type="Gene3D" id="1.20.120.1770">
    <property type="match status" value="1"/>
</dbReference>
<proteinExistence type="predicted"/>
<feature type="domain" description="DUF2231" evidence="2">
    <location>
        <begin position="17"/>
        <end position="131"/>
    </location>
</feature>
<feature type="transmembrane region" description="Helical" evidence="1">
    <location>
        <begin position="84"/>
        <end position="104"/>
    </location>
</feature>
<dbReference type="EMBL" id="CP063656">
    <property type="protein sequence ID" value="QOW20443.1"/>
    <property type="molecule type" value="Genomic_DNA"/>
</dbReference>
<evidence type="ECO:0000313" key="3">
    <source>
        <dbReference type="EMBL" id="QOW20443.1"/>
    </source>
</evidence>
<dbReference type="RefSeq" id="WP_193986846.1">
    <property type="nucleotide sequence ID" value="NZ_CP063656.1"/>
</dbReference>
<dbReference type="KEGG" id="lcic:INQ41_05350"/>
<feature type="transmembrane region" description="Helical" evidence="1">
    <location>
        <begin position="51"/>
        <end position="72"/>
    </location>
</feature>
<evidence type="ECO:0000256" key="1">
    <source>
        <dbReference type="SAM" id="Phobius"/>
    </source>
</evidence>
<dbReference type="InterPro" id="IPR019251">
    <property type="entry name" value="DUF2231_TM"/>
</dbReference>
<accession>A0A7S6UHK3</accession>
<protein>
    <recommendedName>
        <fullName evidence="2">DUF2231 domain-containing protein</fullName>
    </recommendedName>
</protein>
<dbReference type="Proteomes" id="UP000594059">
    <property type="component" value="Chromosome"/>
</dbReference>
<name>A0A7S6UHK3_9GAMM</name>
<reference evidence="3 4" key="1">
    <citation type="submission" date="2020-10" db="EMBL/GenBank/DDBJ databases">
        <title>complete genome sequencing of Lysobacter sp. H21R20.</title>
        <authorList>
            <person name="Bae J.-W."/>
            <person name="Lee S.-Y."/>
        </authorList>
    </citation>
    <scope>NUCLEOTIDE SEQUENCE [LARGE SCALE GENOMIC DNA]</scope>
    <source>
        <strain evidence="3 4">H21R20</strain>
    </source>
</reference>
<keyword evidence="1" id="KW-0472">Membrane</keyword>
<dbReference type="AlphaFoldDB" id="A0A7S6UHK3"/>
<sequence length="144" mass="15528">MAATVDRSLAVRDQIAPLHAFLLGGAITLFIAAMLSDWAYASTYEIQWNNFASWLIAGALVLTALAVVWGFVDLFRPRVGDSRRLVYPVLLLITWILGFINALIHAKDAWASMPEGLVLSVIVVLLACVAAGAASMSRRTGVLS</sequence>
<keyword evidence="1" id="KW-1133">Transmembrane helix</keyword>
<keyword evidence="1" id="KW-0812">Transmembrane</keyword>
<organism evidence="3 4">
    <name type="scientific">Novilysobacter ciconiae</name>
    <dbReference type="NCBI Taxonomy" id="2781022"/>
    <lineage>
        <taxon>Bacteria</taxon>
        <taxon>Pseudomonadati</taxon>
        <taxon>Pseudomonadota</taxon>
        <taxon>Gammaproteobacteria</taxon>
        <taxon>Lysobacterales</taxon>
        <taxon>Lysobacteraceae</taxon>
        <taxon>Novilysobacter</taxon>
    </lineage>
</organism>
<feature type="transmembrane region" description="Helical" evidence="1">
    <location>
        <begin position="116"/>
        <end position="136"/>
    </location>
</feature>
<evidence type="ECO:0000259" key="2">
    <source>
        <dbReference type="Pfam" id="PF09990"/>
    </source>
</evidence>
<evidence type="ECO:0000313" key="4">
    <source>
        <dbReference type="Proteomes" id="UP000594059"/>
    </source>
</evidence>